<evidence type="ECO:0000256" key="2">
    <source>
        <dbReference type="SAM" id="Phobius"/>
    </source>
</evidence>
<accession>A0A7K0CFP0</accession>
<keyword evidence="5" id="KW-1185">Reference proteome</keyword>
<reference evidence="4 5" key="1">
    <citation type="submission" date="2019-10" db="EMBL/GenBank/DDBJ databases">
        <title>Streptomyces smaragdinus sp. nov. and Streptomyces fabii sp. nov., isolated from the gut of fungus growing-termite Macrotermes natalensis.</title>
        <authorList>
            <person name="Schwitalla J."/>
            <person name="Benndorf R."/>
            <person name="Martin K."/>
            <person name="De Beer W."/>
            <person name="Kaster A.-K."/>
            <person name="Vollmers J."/>
            <person name="Poulsen M."/>
            <person name="Beemelmanns C."/>
        </authorList>
    </citation>
    <scope>NUCLEOTIDE SEQUENCE [LARGE SCALE GENOMIC DNA]</scope>
    <source>
        <strain evidence="4 5">RB5</strain>
    </source>
</reference>
<keyword evidence="2" id="KW-0472">Membrane</keyword>
<proteinExistence type="predicted"/>
<dbReference type="AlphaFoldDB" id="A0A7K0CFP0"/>
<dbReference type="RefSeq" id="WP_228389990.1">
    <property type="nucleotide sequence ID" value="NZ_WEGJ01000006.1"/>
</dbReference>
<sequence>MSDDTGTLLGEQRTAASGFSPGEGEGGDWRFWSVRRVPAALTAVAVALGAGVLLYDIVSVRAERPAMAWRRRLAAELAARPPDDPWVLLAASLVLLLGVGLIVLAATPGLRTLLPMSGASGELRAGLERSAAAVVLRDRAMQISGVQSVRVDVGRRSVAARAEAHFRALDDVRTDLEAVLGVGIGELGLTRRPALSVSVRRPPSKG</sequence>
<evidence type="ECO:0000313" key="5">
    <source>
        <dbReference type="Proteomes" id="UP000466345"/>
    </source>
</evidence>
<keyword evidence="2" id="KW-0812">Transmembrane</keyword>
<dbReference type="Pfam" id="PF19803">
    <property type="entry name" value="DUF6286"/>
    <property type="match status" value="1"/>
</dbReference>
<feature type="region of interest" description="Disordered" evidence="1">
    <location>
        <begin position="1"/>
        <end position="24"/>
    </location>
</feature>
<dbReference type="Proteomes" id="UP000466345">
    <property type="component" value="Unassembled WGS sequence"/>
</dbReference>
<evidence type="ECO:0000259" key="3">
    <source>
        <dbReference type="Pfam" id="PF19803"/>
    </source>
</evidence>
<evidence type="ECO:0000256" key="1">
    <source>
        <dbReference type="SAM" id="MobiDB-lite"/>
    </source>
</evidence>
<comment type="caution">
    <text evidence="4">The sequence shown here is derived from an EMBL/GenBank/DDBJ whole genome shotgun (WGS) entry which is preliminary data.</text>
</comment>
<evidence type="ECO:0000313" key="4">
    <source>
        <dbReference type="EMBL" id="MQY12278.1"/>
    </source>
</evidence>
<dbReference type="InterPro" id="IPR046253">
    <property type="entry name" value="DUF6286"/>
</dbReference>
<feature type="transmembrane region" description="Helical" evidence="2">
    <location>
        <begin position="86"/>
        <end position="106"/>
    </location>
</feature>
<protein>
    <recommendedName>
        <fullName evidence="3">DUF6286 domain-containing protein</fullName>
    </recommendedName>
</protein>
<name>A0A7K0CFP0_9ACTN</name>
<dbReference type="EMBL" id="WEGJ01000006">
    <property type="protein sequence ID" value="MQY12278.1"/>
    <property type="molecule type" value="Genomic_DNA"/>
</dbReference>
<keyword evidence="2" id="KW-1133">Transmembrane helix</keyword>
<feature type="transmembrane region" description="Helical" evidence="2">
    <location>
        <begin position="39"/>
        <end position="58"/>
    </location>
</feature>
<gene>
    <name evidence="4" type="ORF">SRB5_24110</name>
</gene>
<organism evidence="4 5">
    <name type="scientific">Streptomyces smaragdinus</name>
    <dbReference type="NCBI Taxonomy" id="2585196"/>
    <lineage>
        <taxon>Bacteria</taxon>
        <taxon>Bacillati</taxon>
        <taxon>Actinomycetota</taxon>
        <taxon>Actinomycetes</taxon>
        <taxon>Kitasatosporales</taxon>
        <taxon>Streptomycetaceae</taxon>
        <taxon>Streptomyces</taxon>
    </lineage>
</organism>
<feature type="domain" description="DUF6286" evidence="3">
    <location>
        <begin position="96"/>
        <end position="200"/>
    </location>
</feature>